<dbReference type="Proteomes" id="UP000245838">
    <property type="component" value="Chromosome sggmmb4_Chromosome"/>
</dbReference>
<dbReference type="AlphaFoldDB" id="A0A193QJA8"/>
<name>A0A193QJA8_SODGM</name>
<gene>
    <name evidence="1" type="ORF">SGGMMB4_02480</name>
</gene>
<evidence type="ECO:0000313" key="1">
    <source>
        <dbReference type="EMBL" id="CRL45010.1"/>
    </source>
</evidence>
<protein>
    <submittedName>
        <fullName evidence="1">Uncharacterized protein</fullName>
    </submittedName>
</protein>
<dbReference type="EMBL" id="LN854557">
    <property type="protein sequence ID" value="CRL45010.1"/>
    <property type="molecule type" value="Genomic_DNA"/>
</dbReference>
<evidence type="ECO:0000313" key="2">
    <source>
        <dbReference type="Proteomes" id="UP000245838"/>
    </source>
</evidence>
<proteinExistence type="predicted"/>
<organism evidence="1 2">
    <name type="scientific">Sodalis glossinidius (strain morsitans)</name>
    <dbReference type="NCBI Taxonomy" id="343509"/>
    <lineage>
        <taxon>Bacteria</taxon>
        <taxon>Pseudomonadati</taxon>
        <taxon>Pseudomonadota</taxon>
        <taxon>Gammaproteobacteria</taxon>
        <taxon>Enterobacterales</taxon>
        <taxon>Bruguierivoracaceae</taxon>
        <taxon>Sodalis</taxon>
    </lineage>
</organism>
<accession>A0A193QJA8</accession>
<reference evidence="1 2" key="1">
    <citation type="submission" date="2015-05" db="EMBL/GenBank/DDBJ databases">
        <authorList>
            <person name="Goodhead I."/>
        </authorList>
    </citation>
    <scope>NUCLEOTIDE SEQUENCE [LARGE SCALE GENOMIC DNA]</scope>
    <source>
        <strain evidence="2">morsitans</strain>
    </source>
</reference>
<sequence>MPGRRRFEHGEGATDRLLLQRAAQDRVGQRSAQGEFYAYGHAVRLGRNGTGN</sequence>